<keyword evidence="1" id="KW-0472">Membrane</keyword>
<keyword evidence="1" id="KW-0812">Transmembrane</keyword>
<dbReference type="RefSeq" id="WP_208815764.1">
    <property type="nucleotide sequence ID" value="NZ_WVUH01000228.1"/>
</dbReference>
<evidence type="ECO:0000313" key="3">
    <source>
        <dbReference type="Proteomes" id="UP000823521"/>
    </source>
</evidence>
<proteinExistence type="predicted"/>
<evidence type="ECO:0008006" key="4">
    <source>
        <dbReference type="Google" id="ProtNLM"/>
    </source>
</evidence>
<keyword evidence="3" id="KW-1185">Reference proteome</keyword>
<evidence type="ECO:0000256" key="1">
    <source>
        <dbReference type="SAM" id="Phobius"/>
    </source>
</evidence>
<organism evidence="2 3">
    <name type="scientific">Micromonospora echinofusca</name>
    <dbReference type="NCBI Taxonomy" id="47858"/>
    <lineage>
        <taxon>Bacteria</taxon>
        <taxon>Bacillati</taxon>
        <taxon>Actinomycetota</taxon>
        <taxon>Actinomycetes</taxon>
        <taxon>Micromonosporales</taxon>
        <taxon>Micromonosporaceae</taxon>
        <taxon>Micromonospora</taxon>
    </lineage>
</organism>
<gene>
    <name evidence="2" type="ORF">GSF22_22630</name>
</gene>
<dbReference type="EMBL" id="WVUH01000228">
    <property type="protein sequence ID" value="MBO4208783.1"/>
    <property type="molecule type" value="Genomic_DNA"/>
</dbReference>
<protein>
    <recommendedName>
        <fullName evidence="4">DUF4129 domain-containing protein</fullName>
    </recommendedName>
</protein>
<evidence type="ECO:0000313" key="2">
    <source>
        <dbReference type="EMBL" id="MBO4208783.1"/>
    </source>
</evidence>
<comment type="caution">
    <text evidence="2">The sequence shown here is derived from an EMBL/GenBank/DDBJ whole genome shotgun (WGS) entry which is preliminary data.</text>
</comment>
<keyword evidence="1" id="KW-1133">Transmembrane helix</keyword>
<name>A0ABS3VWH9_MICEH</name>
<accession>A0ABS3VWH9</accession>
<sequence>MMHALLYHFLRDVPQAVAIWSALTVLAMVVIATLVGRRGPVPEPPPEPVPEAAGTPVGAAPEDLRRYAGEVAVAADRAAATARRRRAEWLAVQDAVESTGRQLDEADAEVRRLVRATAFGVPRTPRTPAEYADRERFLHRAAMAAYWRRELSVAELSDVFTHRNGWDPRRHPVEQELVLRTVVRDRLHARHRAAVQRERDAWRAAELSAVAARSLREEAFAAAVRAHRAYSVPVPGPAPDRTITAPVRRWWAGTRWRTVRAG</sequence>
<dbReference type="Proteomes" id="UP000823521">
    <property type="component" value="Unassembled WGS sequence"/>
</dbReference>
<feature type="transmembrane region" description="Helical" evidence="1">
    <location>
        <begin position="16"/>
        <end position="35"/>
    </location>
</feature>
<reference evidence="2 3" key="1">
    <citation type="submission" date="2019-12" db="EMBL/GenBank/DDBJ databases">
        <title>Whole genome sequencing of endophytic Actinobacterium Micromonospora sp. MPMI6T.</title>
        <authorList>
            <person name="Evv R."/>
            <person name="Podile A.R."/>
        </authorList>
    </citation>
    <scope>NUCLEOTIDE SEQUENCE [LARGE SCALE GENOMIC DNA]</scope>
    <source>
        <strain evidence="2 3">MPMI6</strain>
    </source>
</reference>